<reference evidence="1" key="1">
    <citation type="journal article" date="2020" name="Stud. Mycol.">
        <title>101 Dothideomycetes genomes: a test case for predicting lifestyles and emergence of pathogens.</title>
        <authorList>
            <person name="Haridas S."/>
            <person name="Albert R."/>
            <person name="Binder M."/>
            <person name="Bloem J."/>
            <person name="Labutti K."/>
            <person name="Salamov A."/>
            <person name="Andreopoulos B."/>
            <person name="Baker S."/>
            <person name="Barry K."/>
            <person name="Bills G."/>
            <person name="Bluhm B."/>
            <person name="Cannon C."/>
            <person name="Castanera R."/>
            <person name="Culley D."/>
            <person name="Daum C."/>
            <person name="Ezra D."/>
            <person name="Gonzalez J."/>
            <person name="Henrissat B."/>
            <person name="Kuo A."/>
            <person name="Liang C."/>
            <person name="Lipzen A."/>
            <person name="Lutzoni F."/>
            <person name="Magnuson J."/>
            <person name="Mondo S."/>
            <person name="Nolan M."/>
            <person name="Ohm R."/>
            <person name="Pangilinan J."/>
            <person name="Park H.-J."/>
            <person name="Ramirez L."/>
            <person name="Alfaro M."/>
            <person name="Sun H."/>
            <person name="Tritt A."/>
            <person name="Yoshinaga Y."/>
            <person name="Zwiers L.-H."/>
            <person name="Turgeon B."/>
            <person name="Goodwin S."/>
            <person name="Spatafora J."/>
            <person name="Crous P."/>
            <person name="Grigoriev I."/>
        </authorList>
    </citation>
    <scope>NUCLEOTIDE SEQUENCE</scope>
    <source>
        <strain evidence="1">CBS 183.55</strain>
    </source>
</reference>
<gene>
    <name evidence="1" type="ORF">M421DRAFT_88480</name>
</gene>
<dbReference type="AlphaFoldDB" id="A0A6A5S019"/>
<keyword evidence="2" id="KW-1185">Reference proteome</keyword>
<accession>A0A6A5S019</accession>
<dbReference type="RefSeq" id="XP_033453461.1">
    <property type="nucleotide sequence ID" value="XM_033597667.1"/>
</dbReference>
<organism evidence="1 2">
    <name type="scientific">Didymella exigua CBS 183.55</name>
    <dbReference type="NCBI Taxonomy" id="1150837"/>
    <lineage>
        <taxon>Eukaryota</taxon>
        <taxon>Fungi</taxon>
        <taxon>Dikarya</taxon>
        <taxon>Ascomycota</taxon>
        <taxon>Pezizomycotina</taxon>
        <taxon>Dothideomycetes</taxon>
        <taxon>Pleosporomycetidae</taxon>
        <taxon>Pleosporales</taxon>
        <taxon>Pleosporineae</taxon>
        <taxon>Didymellaceae</taxon>
        <taxon>Didymella</taxon>
    </lineage>
</organism>
<evidence type="ECO:0000313" key="2">
    <source>
        <dbReference type="Proteomes" id="UP000800082"/>
    </source>
</evidence>
<dbReference type="GeneID" id="54355334"/>
<dbReference type="EMBL" id="ML978957">
    <property type="protein sequence ID" value="KAF1933213.1"/>
    <property type="molecule type" value="Genomic_DNA"/>
</dbReference>
<evidence type="ECO:0000313" key="1">
    <source>
        <dbReference type="EMBL" id="KAF1933213.1"/>
    </source>
</evidence>
<name>A0A6A5S019_9PLEO</name>
<protein>
    <submittedName>
        <fullName evidence="1">Uncharacterized protein</fullName>
    </submittedName>
</protein>
<proteinExistence type="predicted"/>
<dbReference type="Proteomes" id="UP000800082">
    <property type="component" value="Unassembled WGS sequence"/>
</dbReference>
<sequence>MHPWYKCLDTMPGFLRAIFCMAGKGCQRNNRAKVQQVGCKADEAAAKLQEGDILLTDVAGDSACKICVEEKAEAAQDLLLSTGCGQSPTGFGFKGYETLAVAALAKAFASYGQMSPGSTGHGHGSHLRVFLKALRSYTVPISLTDMQPASINYFTPPLHIKAENIKLSPYPPRSPGSCSNGSRLRTAARLSFCSTKWPTRNLMHSDKCLREPLISWPSAGY</sequence>